<evidence type="ECO:0000313" key="3">
    <source>
        <dbReference type="EMBL" id="APA98490.1"/>
    </source>
</evidence>
<evidence type="ECO:0000259" key="2">
    <source>
        <dbReference type="SMART" id="SM00226"/>
    </source>
</evidence>
<dbReference type="GO" id="GO:0046685">
    <property type="term" value="P:response to arsenic-containing substance"/>
    <property type="evidence" value="ECO:0007669"/>
    <property type="project" value="UniProtKB-KW"/>
</dbReference>
<proteinExistence type="predicted"/>
<organism evidence="3 4">
    <name type="scientific">Nocardia seriolae</name>
    <dbReference type="NCBI Taxonomy" id="37332"/>
    <lineage>
        <taxon>Bacteria</taxon>
        <taxon>Bacillati</taxon>
        <taxon>Actinomycetota</taxon>
        <taxon>Actinomycetes</taxon>
        <taxon>Mycobacteriales</taxon>
        <taxon>Nocardiaceae</taxon>
        <taxon>Nocardia</taxon>
    </lineage>
</organism>
<reference evidence="3 4" key="1">
    <citation type="submission" date="2016-10" db="EMBL/GenBank/DDBJ databases">
        <title>Genome sequence of Nocardia seriolae strain EM150506, isolated from Anguila japonica.</title>
        <authorList>
            <person name="Han H.-J."/>
        </authorList>
    </citation>
    <scope>NUCLEOTIDE SEQUENCE [LARGE SCALE GENOMIC DNA]</scope>
    <source>
        <strain evidence="3 4">EM150506</strain>
    </source>
</reference>
<dbReference type="Proteomes" id="UP000180166">
    <property type="component" value="Chromosome"/>
</dbReference>
<dbReference type="GO" id="GO:0008794">
    <property type="term" value="F:arsenate reductase (glutaredoxin) activity"/>
    <property type="evidence" value="ECO:0007669"/>
    <property type="project" value="UniProtKB-EC"/>
</dbReference>
<dbReference type="Gene3D" id="3.40.50.2300">
    <property type="match status" value="1"/>
</dbReference>
<accession>A0ABC8AVL0</accession>
<gene>
    <name evidence="3" type="primary">arsC</name>
    <name evidence="3" type="ORF">NS506_04442</name>
</gene>
<protein>
    <submittedName>
        <fullName evidence="3">Arsenate reductase (Glutaredoxin)</fullName>
        <ecNumber evidence="3">1.20.4.1</ecNumber>
    </submittedName>
</protein>
<dbReference type="InterPro" id="IPR023485">
    <property type="entry name" value="Ptyr_pPase"/>
</dbReference>
<dbReference type="CDD" id="cd16345">
    <property type="entry name" value="LMWP_ArsC"/>
    <property type="match status" value="1"/>
</dbReference>
<sequence>MDQSSLDAAAARLGQEFAGILDGAMVGSILDSSYAHLAAISIPDRLPDHAERYARERLVALARAEGRAVRSGPAVLFVCTHNAGRSQMALGFFTRLAGGRASAWSCGSKPSVEINPVVASAMAEVGVDISEEFPKPWSDELMRAADVIIDMGCGDTDPIIAGHRFEQWPLPDPAEEDIEEIRAIRDQIEVRVRRLVANLGLAG</sequence>
<dbReference type="Pfam" id="PF21234">
    <property type="entry name" value="Phosphatase-like_N"/>
    <property type="match status" value="1"/>
</dbReference>
<dbReference type="PANTHER" id="PTHR43428">
    <property type="entry name" value="ARSENATE REDUCTASE"/>
    <property type="match status" value="1"/>
</dbReference>
<dbReference type="KEGG" id="nsr:NS506_04442"/>
<dbReference type="Gene3D" id="1.10.8.1060">
    <property type="entry name" value="Corynebacterium glutamicum thioredoxin-dependent arsenate reductase, N-terminal domain"/>
    <property type="match status" value="1"/>
</dbReference>
<feature type="domain" description="Phosphotyrosine protein phosphatase I" evidence="2">
    <location>
        <begin position="73"/>
        <end position="198"/>
    </location>
</feature>
<dbReference type="SUPFAM" id="SSF52788">
    <property type="entry name" value="Phosphotyrosine protein phosphatases I"/>
    <property type="match status" value="1"/>
</dbReference>
<dbReference type="PANTHER" id="PTHR43428:SF1">
    <property type="entry name" value="ARSENATE REDUCTASE"/>
    <property type="match status" value="1"/>
</dbReference>
<name>A0ABC8AVL0_9NOCA</name>
<dbReference type="InterPro" id="IPR036196">
    <property type="entry name" value="Ptyr_pPase_sf"/>
</dbReference>
<dbReference type="SMART" id="SM00226">
    <property type="entry name" value="LMWPc"/>
    <property type="match status" value="1"/>
</dbReference>
<keyword evidence="1" id="KW-0059">Arsenical resistance</keyword>
<dbReference type="EC" id="1.20.4.1" evidence="3"/>
<keyword evidence="3" id="KW-0560">Oxidoreductase</keyword>
<evidence type="ECO:0000256" key="1">
    <source>
        <dbReference type="ARBA" id="ARBA00022849"/>
    </source>
</evidence>
<dbReference type="InterPro" id="IPR048716">
    <property type="entry name" value="Phosphatase-like_N"/>
</dbReference>
<dbReference type="Pfam" id="PF01451">
    <property type="entry name" value="LMWPc"/>
    <property type="match status" value="1"/>
</dbReference>
<evidence type="ECO:0000313" key="4">
    <source>
        <dbReference type="Proteomes" id="UP000180166"/>
    </source>
</evidence>
<dbReference type="EMBL" id="CP017839">
    <property type="protein sequence ID" value="APA98490.1"/>
    <property type="molecule type" value="Genomic_DNA"/>
</dbReference>
<dbReference type="AlphaFoldDB" id="A0ABC8AVL0"/>
<dbReference type="RefSeq" id="WP_033091685.1">
    <property type="nucleotide sequence ID" value="NZ_AP028458.1"/>
</dbReference>